<dbReference type="PANTHER" id="PTHR41677:SF1">
    <property type="entry name" value="FE2OG DIOXYGENASE DOMAIN-CONTAINING PROTEIN"/>
    <property type="match status" value="1"/>
</dbReference>
<evidence type="ECO:0000313" key="4">
    <source>
        <dbReference type="Proteomes" id="UP000019140"/>
    </source>
</evidence>
<dbReference type="Pfam" id="PF00036">
    <property type="entry name" value="EF-hand_1"/>
    <property type="match status" value="1"/>
</dbReference>
<dbReference type="GO" id="GO:0005509">
    <property type="term" value="F:calcium ion binding"/>
    <property type="evidence" value="ECO:0007669"/>
    <property type="project" value="InterPro"/>
</dbReference>
<accession>W4M3C4</accession>
<evidence type="ECO:0000313" key="3">
    <source>
        <dbReference type="EMBL" id="ETX04147.1"/>
    </source>
</evidence>
<feature type="domain" description="EF-hand" evidence="2">
    <location>
        <begin position="134"/>
        <end position="169"/>
    </location>
</feature>
<reference evidence="3 4" key="1">
    <citation type="journal article" date="2014" name="Nature">
        <title>An environmental bacterial taxon with a large and distinct metabolic repertoire.</title>
        <authorList>
            <person name="Wilson M.C."/>
            <person name="Mori T."/>
            <person name="Ruckert C."/>
            <person name="Uria A.R."/>
            <person name="Helf M.J."/>
            <person name="Takada K."/>
            <person name="Gernert C."/>
            <person name="Steffens U.A."/>
            <person name="Heycke N."/>
            <person name="Schmitt S."/>
            <person name="Rinke C."/>
            <person name="Helfrich E.J."/>
            <person name="Brachmann A.O."/>
            <person name="Gurgui C."/>
            <person name="Wakimoto T."/>
            <person name="Kracht M."/>
            <person name="Crusemann M."/>
            <person name="Hentschel U."/>
            <person name="Abe I."/>
            <person name="Matsunaga S."/>
            <person name="Kalinowski J."/>
            <person name="Takeyama H."/>
            <person name="Piel J."/>
        </authorList>
    </citation>
    <scope>NUCLEOTIDE SEQUENCE [LARGE SCALE GENOMIC DNA]</scope>
    <source>
        <strain evidence="4">TSY2</strain>
    </source>
</reference>
<dbReference type="AlphaFoldDB" id="W4M3C4"/>
<dbReference type="Gene3D" id="2.60.120.620">
    <property type="entry name" value="q2cbj1_9rhob like domain"/>
    <property type="match status" value="1"/>
</dbReference>
<dbReference type="InterPro" id="IPR011992">
    <property type="entry name" value="EF-hand-dom_pair"/>
</dbReference>
<proteinExistence type="predicted"/>
<dbReference type="InterPro" id="IPR002048">
    <property type="entry name" value="EF_hand_dom"/>
</dbReference>
<name>W4M3C4_9BACT</name>
<dbReference type="PROSITE" id="PS50222">
    <property type="entry name" value="EF_HAND_2"/>
    <property type="match status" value="2"/>
</dbReference>
<evidence type="ECO:0000256" key="1">
    <source>
        <dbReference type="SAM" id="MobiDB-lite"/>
    </source>
</evidence>
<sequence length="574" mass="64413">MAEPTIDNDSRTVVSARQATDERSHIPATDIAATDVFSLHQNRTLQLADIDHQKLANYKRTFEKFDTDGSGSISLQELAEGMNTFGIRAPNATVLGKMIDRMRTIRTGHSSHASDAVSYEDFVLFLESQTADETIEDVIHSFFAASDGDGSGTLSVPELVSAVQRLGLNFSNPDAEALLGGPAAEINYEAFCANLIESRMDEMRDTEHSFAAKPLEASQWSVTAPTSGQQGQSMNWGFLRDHIDAMAKVRHVGRLARQSTLTEPEDNPVPFDPDVHLDYQAPARTYTLSELELPKDEFTVTDFAATEPFQLLSAEGVRQMLAEIYKEQVQRNCKFSSFKRAPNVIRGIAFYSTFIREFWRSPAVHEALQDATGLRLQTHPLDYEIGHVNIQESGSQKAAEQWHTDTMPFVVVLMLSDPRGMEGGETAIRRGDGREIDIKYSKVGQVAVLHGQSVPHSVRLATNMGRITMVTSAILDEAMVPDLSNLYVSSQYTDTDELYRQWAIYRFQMLNRWVGSYTDKLIELRRGESLNGPELIKQIDFLVDHLERTKQSLYVNDEAADRWLREGSMRDRSM</sequence>
<dbReference type="EMBL" id="AZHX01001291">
    <property type="protein sequence ID" value="ETX04147.1"/>
    <property type="molecule type" value="Genomic_DNA"/>
</dbReference>
<comment type="caution">
    <text evidence="3">The sequence shown here is derived from an EMBL/GenBank/DDBJ whole genome shotgun (WGS) entry which is preliminary data.</text>
</comment>
<dbReference type="PANTHER" id="PTHR41677">
    <property type="entry name" value="YALI0B19030P"/>
    <property type="match status" value="1"/>
</dbReference>
<dbReference type="SMART" id="SM00054">
    <property type="entry name" value="EFh"/>
    <property type="match status" value="2"/>
</dbReference>
<evidence type="ECO:0000259" key="2">
    <source>
        <dbReference type="PROSITE" id="PS50222"/>
    </source>
</evidence>
<dbReference type="SUPFAM" id="SSF47473">
    <property type="entry name" value="EF-hand"/>
    <property type="match status" value="1"/>
</dbReference>
<keyword evidence="4" id="KW-1185">Reference proteome</keyword>
<dbReference type="HOGENOM" id="CLU_474654_0_0_7"/>
<gene>
    <name evidence="3" type="ORF">ETSY2_30495</name>
</gene>
<dbReference type="InterPro" id="IPR018247">
    <property type="entry name" value="EF_Hand_1_Ca_BS"/>
</dbReference>
<dbReference type="Gene3D" id="1.10.238.10">
    <property type="entry name" value="EF-hand"/>
    <property type="match status" value="1"/>
</dbReference>
<feature type="region of interest" description="Disordered" evidence="1">
    <location>
        <begin position="1"/>
        <end position="21"/>
    </location>
</feature>
<feature type="domain" description="EF-hand" evidence="2">
    <location>
        <begin position="53"/>
        <end position="88"/>
    </location>
</feature>
<organism evidence="3 4">
    <name type="scientific">Candidatus Entotheonella gemina</name>
    <dbReference type="NCBI Taxonomy" id="1429439"/>
    <lineage>
        <taxon>Bacteria</taxon>
        <taxon>Pseudomonadati</taxon>
        <taxon>Nitrospinota/Tectimicrobiota group</taxon>
        <taxon>Candidatus Tectimicrobiota</taxon>
        <taxon>Candidatus Entotheonellia</taxon>
        <taxon>Candidatus Entotheonellales</taxon>
        <taxon>Candidatus Entotheonellaceae</taxon>
        <taxon>Candidatus Entotheonella</taxon>
    </lineage>
</organism>
<dbReference type="PROSITE" id="PS00018">
    <property type="entry name" value="EF_HAND_1"/>
    <property type="match status" value="2"/>
</dbReference>
<protein>
    <recommendedName>
        <fullName evidence="2">EF-hand domain-containing protein</fullName>
    </recommendedName>
</protein>
<dbReference type="Proteomes" id="UP000019140">
    <property type="component" value="Unassembled WGS sequence"/>
</dbReference>